<evidence type="ECO:0000259" key="2">
    <source>
        <dbReference type="Pfam" id="PF10536"/>
    </source>
</evidence>
<evidence type="ECO:0000256" key="1">
    <source>
        <dbReference type="SAM" id="MobiDB-lite"/>
    </source>
</evidence>
<sequence length="454" mass="53188">MGDLQALATQDWGAATLSYLYHSLYCASICDVSVVNGFVSLLQRIIPFQPMISPFNNDQLEGQKPLAYKSSRRRVHENEGRKNMIQRRDVLDNLLPYQFIWEPYSQEVLNALPEWCRRGHNVWMVKVPLIFGIYHEWHMIDRVVKQFGFVQHIPKNVHYSDDHYKIVKRHKIDRHTRQMFVHTKNTWNERYQHVVQINHQANPIDYFNWYLRHSRKFIANPEHVVQHGYQPITGKYEALAMGHERLYRMNQAIENDNTQSFQVRDNARQMTSYSIDAMNAAHLNTWLNFQQHYTPPNENQSPTTSNSGGVHIEEHNTEFLGNQYEANTNLSLATPDTPYYPIFYCARVSTSVPNYTEEEGSGFQTPNVVNLGFEGFNEGNYGFVRQCQFQNSPFHAGRLSFFTDYMSQNQNDDEVGPSQQYDINNPQRTTRPHVPTTCGTGRHKQQQQPHQERR</sequence>
<reference evidence="3 4" key="1">
    <citation type="journal article" date="2021" name="bioRxiv">
        <title>Chromosome-scale and haplotype-resolved genome assembly of a tetraploid potato cultivar.</title>
        <authorList>
            <person name="Sun H."/>
            <person name="Jiao W.-B."/>
            <person name="Krause K."/>
            <person name="Campoy J.A."/>
            <person name="Goel M."/>
            <person name="Folz-Donahue K."/>
            <person name="Kukat C."/>
            <person name="Huettel B."/>
            <person name="Schneeberger K."/>
        </authorList>
    </citation>
    <scope>NUCLEOTIDE SEQUENCE [LARGE SCALE GENOMIC DNA]</scope>
    <source>
        <strain evidence="3">SolTubOtavaFocal</strain>
        <tissue evidence="3">Leaves</tissue>
    </source>
</reference>
<protein>
    <recommendedName>
        <fullName evidence="2">Aminotransferase-like plant mobile domain-containing protein</fullName>
    </recommendedName>
</protein>
<feature type="compositionally biased region" description="Polar residues" evidence="1">
    <location>
        <begin position="417"/>
        <end position="429"/>
    </location>
</feature>
<feature type="region of interest" description="Disordered" evidence="1">
    <location>
        <begin position="408"/>
        <end position="454"/>
    </location>
</feature>
<proteinExistence type="predicted"/>
<comment type="caution">
    <text evidence="3">The sequence shown here is derived from an EMBL/GenBank/DDBJ whole genome shotgun (WGS) entry which is preliminary data.</text>
</comment>
<dbReference type="InterPro" id="IPR019557">
    <property type="entry name" value="AminoTfrase-like_pln_mobile"/>
</dbReference>
<dbReference type="EMBL" id="JAIVGD010000005">
    <property type="protein sequence ID" value="KAH0775049.1"/>
    <property type="molecule type" value="Genomic_DNA"/>
</dbReference>
<dbReference type="InterPro" id="IPR044824">
    <property type="entry name" value="MAIN-like"/>
</dbReference>
<accession>A0ABQ7W4U7</accession>
<dbReference type="Pfam" id="PF10536">
    <property type="entry name" value="PMD"/>
    <property type="match status" value="1"/>
</dbReference>
<evidence type="ECO:0000313" key="3">
    <source>
        <dbReference type="EMBL" id="KAH0775049.1"/>
    </source>
</evidence>
<evidence type="ECO:0000313" key="4">
    <source>
        <dbReference type="Proteomes" id="UP000826656"/>
    </source>
</evidence>
<dbReference type="PANTHER" id="PTHR46033:SF8">
    <property type="entry name" value="PROTEIN MAINTENANCE OF MERISTEMS-LIKE"/>
    <property type="match status" value="1"/>
</dbReference>
<keyword evidence="4" id="KW-1185">Reference proteome</keyword>
<feature type="domain" description="Aminotransferase-like plant mobile" evidence="2">
    <location>
        <begin position="3"/>
        <end position="210"/>
    </location>
</feature>
<name>A0ABQ7W4U7_SOLTU</name>
<organism evidence="3 4">
    <name type="scientific">Solanum tuberosum</name>
    <name type="common">Potato</name>
    <dbReference type="NCBI Taxonomy" id="4113"/>
    <lineage>
        <taxon>Eukaryota</taxon>
        <taxon>Viridiplantae</taxon>
        <taxon>Streptophyta</taxon>
        <taxon>Embryophyta</taxon>
        <taxon>Tracheophyta</taxon>
        <taxon>Spermatophyta</taxon>
        <taxon>Magnoliopsida</taxon>
        <taxon>eudicotyledons</taxon>
        <taxon>Gunneridae</taxon>
        <taxon>Pentapetalae</taxon>
        <taxon>asterids</taxon>
        <taxon>lamiids</taxon>
        <taxon>Solanales</taxon>
        <taxon>Solanaceae</taxon>
        <taxon>Solanoideae</taxon>
        <taxon>Solaneae</taxon>
        <taxon>Solanum</taxon>
    </lineage>
</organism>
<gene>
    <name evidence="3" type="ORF">KY290_012186</name>
</gene>
<dbReference type="Proteomes" id="UP000826656">
    <property type="component" value="Unassembled WGS sequence"/>
</dbReference>
<dbReference type="PANTHER" id="PTHR46033">
    <property type="entry name" value="PROTEIN MAIN-LIKE 2"/>
    <property type="match status" value="1"/>
</dbReference>